<organism evidence="15">
    <name type="scientific">Desertifilum tharense IPPAS B-1220</name>
    <dbReference type="NCBI Taxonomy" id="1781255"/>
    <lineage>
        <taxon>Bacteria</taxon>
        <taxon>Bacillati</taxon>
        <taxon>Cyanobacteriota</taxon>
        <taxon>Cyanophyceae</taxon>
        <taxon>Desertifilales</taxon>
        <taxon>Desertifilaceae</taxon>
        <taxon>Desertifilum</taxon>
    </lineage>
</organism>
<evidence type="ECO:0000256" key="13">
    <source>
        <dbReference type="PIRSR" id="PIRSR000239-1"/>
    </source>
</evidence>
<dbReference type="Gene3D" id="3.40.30.10">
    <property type="entry name" value="Glutaredoxin"/>
    <property type="match status" value="1"/>
</dbReference>
<dbReference type="GO" id="GO:0005737">
    <property type="term" value="C:cytoplasm"/>
    <property type="evidence" value="ECO:0007669"/>
    <property type="project" value="TreeGrafter"/>
</dbReference>
<dbReference type="PROSITE" id="PS51352">
    <property type="entry name" value="THIOREDOXIN_2"/>
    <property type="match status" value="1"/>
</dbReference>
<evidence type="ECO:0000259" key="14">
    <source>
        <dbReference type="PROSITE" id="PS51352"/>
    </source>
</evidence>
<evidence type="ECO:0000313" key="15">
    <source>
        <dbReference type="EMBL" id="OEJ72420.1"/>
    </source>
</evidence>
<evidence type="ECO:0000256" key="10">
    <source>
        <dbReference type="ARBA" id="ARBA00038489"/>
    </source>
</evidence>
<keyword evidence="7" id="KW-1015">Disulfide bond</keyword>
<dbReference type="OrthoDB" id="9801080at2"/>
<dbReference type="InterPro" id="IPR050924">
    <property type="entry name" value="Peroxiredoxin_BCP/PrxQ"/>
</dbReference>
<keyword evidence="4" id="KW-0575">Peroxidase</keyword>
<evidence type="ECO:0000256" key="1">
    <source>
        <dbReference type="ARBA" id="ARBA00003330"/>
    </source>
</evidence>
<accession>A0A1E5QCM1</accession>
<dbReference type="PANTHER" id="PTHR42801">
    <property type="entry name" value="THIOREDOXIN-DEPENDENT PEROXIDE REDUCTASE"/>
    <property type="match status" value="1"/>
</dbReference>
<evidence type="ECO:0000256" key="4">
    <source>
        <dbReference type="ARBA" id="ARBA00022559"/>
    </source>
</evidence>
<dbReference type="GO" id="GO:0045454">
    <property type="term" value="P:cell redox homeostasis"/>
    <property type="evidence" value="ECO:0007669"/>
    <property type="project" value="TreeGrafter"/>
</dbReference>
<dbReference type="InterPro" id="IPR024706">
    <property type="entry name" value="Peroxiredoxin_AhpC-typ"/>
</dbReference>
<dbReference type="NCBIfam" id="NF006960">
    <property type="entry name" value="PRK09437.1"/>
    <property type="match status" value="1"/>
</dbReference>
<comment type="similarity">
    <text evidence="10">Belongs to the peroxiredoxin family. BCP/PrxQ subfamily.</text>
</comment>
<proteinExistence type="inferred from homology"/>
<comment type="caution">
    <text evidence="15">The sequence shown here is derived from an EMBL/GenBank/DDBJ whole genome shotgun (WGS) entry which is preliminary data.</text>
</comment>
<reference evidence="15" key="1">
    <citation type="submission" date="2016-09" db="EMBL/GenBank/DDBJ databases">
        <title>Draft genome of thermotolerant cyanobacterium Desertifilum sp. strain IPPAS B-1220.</title>
        <authorList>
            <person name="Sinetova M.A."/>
            <person name="Bolakhan K."/>
            <person name="Zayadan B.K."/>
            <person name="Mironov K.S."/>
            <person name="Ustinova V."/>
            <person name="Kupriyanova E.V."/>
            <person name="Sidorov R.A."/>
            <person name="Skrypnik A.N."/>
            <person name="Gogoleva N.E."/>
            <person name="Gogolev Y.V."/>
            <person name="Los D.A."/>
        </authorList>
    </citation>
    <scope>NUCLEOTIDE SEQUENCE [LARGE SCALE GENOMIC DNA]</scope>
    <source>
        <strain evidence="15">IPPAS B-1220</strain>
    </source>
</reference>
<dbReference type="PANTHER" id="PTHR42801:SF4">
    <property type="entry name" value="AHPC_TSA FAMILY PROTEIN"/>
    <property type="match status" value="1"/>
</dbReference>
<comment type="catalytic activity">
    <reaction evidence="12">
        <text>a hydroperoxide + [thioredoxin]-dithiol = an alcohol + [thioredoxin]-disulfide + H2O</text>
        <dbReference type="Rhea" id="RHEA:62620"/>
        <dbReference type="Rhea" id="RHEA-COMP:10698"/>
        <dbReference type="Rhea" id="RHEA-COMP:10700"/>
        <dbReference type="ChEBI" id="CHEBI:15377"/>
        <dbReference type="ChEBI" id="CHEBI:29950"/>
        <dbReference type="ChEBI" id="CHEBI:30879"/>
        <dbReference type="ChEBI" id="CHEBI:35924"/>
        <dbReference type="ChEBI" id="CHEBI:50058"/>
        <dbReference type="EC" id="1.11.1.24"/>
    </reaction>
</comment>
<evidence type="ECO:0000256" key="7">
    <source>
        <dbReference type="ARBA" id="ARBA00023157"/>
    </source>
</evidence>
<dbReference type="PIRSF" id="PIRSF000239">
    <property type="entry name" value="AHPC"/>
    <property type="match status" value="1"/>
</dbReference>
<feature type="active site" description="Cysteine sulfenic acid (-SOH) intermediate; for peroxidase activity" evidence="13">
    <location>
        <position position="45"/>
    </location>
</feature>
<evidence type="ECO:0000256" key="9">
    <source>
        <dbReference type="ARBA" id="ARBA00032824"/>
    </source>
</evidence>
<evidence type="ECO:0000256" key="6">
    <source>
        <dbReference type="ARBA" id="ARBA00023002"/>
    </source>
</evidence>
<comment type="subunit">
    <text evidence="2">Monomer.</text>
</comment>
<name>A0A1E5QCM1_9CYAN</name>
<dbReference type="AlphaFoldDB" id="A0A1E5QCM1"/>
<dbReference type="FunFam" id="3.40.30.10:FF:000007">
    <property type="entry name" value="Thioredoxin-dependent thiol peroxidase"/>
    <property type="match status" value="1"/>
</dbReference>
<dbReference type="GO" id="GO:0008379">
    <property type="term" value="F:thioredoxin peroxidase activity"/>
    <property type="evidence" value="ECO:0007669"/>
    <property type="project" value="TreeGrafter"/>
</dbReference>
<dbReference type="InterPro" id="IPR013766">
    <property type="entry name" value="Thioredoxin_domain"/>
</dbReference>
<evidence type="ECO:0000256" key="8">
    <source>
        <dbReference type="ARBA" id="ARBA00023284"/>
    </source>
</evidence>
<evidence type="ECO:0000256" key="5">
    <source>
        <dbReference type="ARBA" id="ARBA00022862"/>
    </source>
</evidence>
<dbReference type="GO" id="GO:0034599">
    <property type="term" value="P:cellular response to oxidative stress"/>
    <property type="evidence" value="ECO:0007669"/>
    <property type="project" value="TreeGrafter"/>
</dbReference>
<dbReference type="SUPFAM" id="SSF52833">
    <property type="entry name" value="Thioredoxin-like"/>
    <property type="match status" value="1"/>
</dbReference>
<evidence type="ECO:0000256" key="12">
    <source>
        <dbReference type="ARBA" id="ARBA00049091"/>
    </source>
</evidence>
<evidence type="ECO:0000256" key="2">
    <source>
        <dbReference type="ARBA" id="ARBA00011245"/>
    </source>
</evidence>
<feature type="domain" description="Thioredoxin" evidence="14">
    <location>
        <begin position="3"/>
        <end position="155"/>
    </location>
</feature>
<dbReference type="InterPro" id="IPR000866">
    <property type="entry name" value="AhpC/TSA"/>
</dbReference>
<comment type="function">
    <text evidence="1">Thiol-specific peroxidase that catalyzes the reduction of hydrogen peroxide and organic hydroperoxides to water and alcohols, respectively. Plays a role in cell protection against oxidative stress by detoxifying peroxides and as sensor of hydrogen peroxide-mediated signaling events.</text>
</comment>
<evidence type="ECO:0000256" key="11">
    <source>
        <dbReference type="ARBA" id="ARBA00041373"/>
    </source>
</evidence>
<dbReference type="STRING" id="1781255.BH720_25440"/>
<dbReference type="InterPro" id="IPR036249">
    <property type="entry name" value="Thioredoxin-like_sf"/>
</dbReference>
<evidence type="ECO:0000256" key="3">
    <source>
        <dbReference type="ARBA" id="ARBA00013017"/>
    </source>
</evidence>
<dbReference type="Pfam" id="PF00578">
    <property type="entry name" value="AhpC-TSA"/>
    <property type="match status" value="1"/>
</dbReference>
<dbReference type="CDD" id="cd03017">
    <property type="entry name" value="PRX_BCP"/>
    <property type="match status" value="1"/>
</dbReference>
<sequence>MSLQVGDLAPNFSLCDAQAQEVELAQLRGHWVVLYFYPRDLTPGCTKEACGFRDTYSQYQARQWIVLGISADEAQTHAKFATKHQLPFPLLCDREAQVAAAYGCYGLKKFMGKEFMGIHRTTFIINPEGKIARIYRKMKPELHAGEILQDFPVEP</sequence>
<keyword evidence="5" id="KW-0049">Antioxidant</keyword>
<keyword evidence="8" id="KW-0676">Redox-active center</keyword>
<dbReference type="EMBL" id="MJGC01000132">
    <property type="protein sequence ID" value="OEJ72420.1"/>
    <property type="molecule type" value="Genomic_DNA"/>
</dbReference>
<gene>
    <name evidence="15" type="ORF">BH720_25440</name>
</gene>
<protein>
    <recommendedName>
        <fullName evidence="3">thioredoxin-dependent peroxiredoxin</fullName>
        <ecNumber evidence="3">1.11.1.24</ecNumber>
    </recommendedName>
    <alternativeName>
        <fullName evidence="11">Bacterioferritin comigratory protein</fullName>
    </alternativeName>
    <alternativeName>
        <fullName evidence="9">Thioredoxin peroxidase</fullName>
    </alternativeName>
</protein>
<keyword evidence="6" id="KW-0560">Oxidoreductase</keyword>
<dbReference type="EC" id="1.11.1.24" evidence="3"/>